<name>A0A1M6GPD6_9FIRM</name>
<comment type="function">
    <text evidence="1">Involved in the transposition of the insertion sequence.</text>
</comment>
<dbReference type="Pfam" id="PF00665">
    <property type="entry name" value="rve"/>
    <property type="match status" value="1"/>
</dbReference>
<dbReference type="SUPFAM" id="SSF53098">
    <property type="entry name" value="Ribonuclease H-like"/>
    <property type="match status" value="1"/>
</dbReference>
<evidence type="ECO:0000313" key="4">
    <source>
        <dbReference type="Proteomes" id="UP000191240"/>
    </source>
</evidence>
<feature type="domain" description="Integrase catalytic" evidence="2">
    <location>
        <begin position="103"/>
        <end position="268"/>
    </location>
</feature>
<dbReference type="InterPro" id="IPR025948">
    <property type="entry name" value="HTH-like_dom"/>
</dbReference>
<dbReference type="PANTHER" id="PTHR46889">
    <property type="entry name" value="TRANSPOSASE INSF FOR INSERTION SEQUENCE IS3B-RELATED"/>
    <property type="match status" value="1"/>
</dbReference>
<dbReference type="NCBIfam" id="NF033516">
    <property type="entry name" value="transpos_IS3"/>
    <property type="match status" value="1"/>
</dbReference>
<accession>A0A1M6GPD6</accession>
<dbReference type="EMBL" id="FQYW01000035">
    <property type="protein sequence ID" value="SHJ11813.1"/>
    <property type="molecule type" value="Genomic_DNA"/>
</dbReference>
<dbReference type="Proteomes" id="UP000191240">
    <property type="component" value="Unassembled WGS sequence"/>
</dbReference>
<dbReference type="InterPro" id="IPR048020">
    <property type="entry name" value="Transpos_IS3"/>
</dbReference>
<organism evidence="3 4">
    <name type="scientific">Anaerovibrio lipolyticus DSM 3074</name>
    <dbReference type="NCBI Taxonomy" id="1120997"/>
    <lineage>
        <taxon>Bacteria</taxon>
        <taxon>Bacillati</taxon>
        <taxon>Bacillota</taxon>
        <taxon>Negativicutes</taxon>
        <taxon>Selenomonadales</taxon>
        <taxon>Selenomonadaceae</taxon>
        <taxon>Anaerovibrio</taxon>
    </lineage>
</organism>
<sequence length="269" mass="31204">MCKVLGINRSTYYKVANKVDSARTIENQKLDADILAIYFATKRRYGAPKIHHELLNQGWNISLKRVQRRMAELGIHSIVIKKYRHYSSNKRVTEKDNILNQDFTASGINQKWCTDITYIHTQKDGWTYLASVMDLYSRKIIGWAYDINMSAELAIKAVKNACLNVSNPEGIVLQSDLGTQYTSDIFERFLAGKKIRHSYSRKGCPYDNACIESFHSLIKKEEIYRHVYKDSKEAYDSIFEYIESWYYHQRTHSSLDYKTPAAVHAECAA</sequence>
<dbReference type="Pfam" id="PF13276">
    <property type="entry name" value="HTH_21"/>
    <property type="match status" value="1"/>
</dbReference>
<dbReference type="AlphaFoldDB" id="A0A1M6GPD6"/>
<evidence type="ECO:0000313" key="3">
    <source>
        <dbReference type="EMBL" id="SHJ11813.1"/>
    </source>
</evidence>
<proteinExistence type="predicted"/>
<dbReference type="PROSITE" id="PS50994">
    <property type="entry name" value="INTEGRASE"/>
    <property type="match status" value="1"/>
</dbReference>
<dbReference type="Gene3D" id="3.30.420.10">
    <property type="entry name" value="Ribonuclease H-like superfamily/Ribonuclease H"/>
    <property type="match status" value="1"/>
</dbReference>
<dbReference type="Pfam" id="PF13333">
    <property type="entry name" value="rve_2"/>
    <property type="match status" value="1"/>
</dbReference>
<dbReference type="InterPro" id="IPR036397">
    <property type="entry name" value="RNaseH_sf"/>
</dbReference>
<dbReference type="GO" id="GO:0003676">
    <property type="term" value="F:nucleic acid binding"/>
    <property type="evidence" value="ECO:0007669"/>
    <property type="project" value="InterPro"/>
</dbReference>
<reference evidence="3 4" key="1">
    <citation type="submission" date="2016-11" db="EMBL/GenBank/DDBJ databases">
        <authorList>
            <person name="Jaros S."/>
            <person name="Januszkiewicz K."/>
            <person name="Wedrychowicz H."/>
        </authorList>
    </citation>
    <scope>NUCLEOTIDE SEQUENCE [LARGE SCALE GENOMIC DNA]</scope>
    <source>
        <strain evidence="3 4">DSM 3074</strain>
    </source>
</reference>
<dbReference type="InterPro" id="IPR001584">
    <property type="entry name" value="Integrase_cat-core"/>
</dbReference>
<dbReference type="InterPro" id="IPR012337">
    <property type="entry name" value="RNaseH-like_sf"/>
</dbReference>
<protein>
    <submittedName>
        <fullName evidence="3">Transposase InsO and inactivated derivatives</fullName>
    </submittedName>
</protein>
<dbReference type="PANTHER" id="PTHR46889:SF7">
    <property type="entry name" value="TRANSPOSASE FOR INSERTION SEQUENCE ELEMENT IS904"/>
    <property type="match status" value="1"/>
</dbReference>
<gene>
    <name evidence="3" type="ORF">SAMN02745671_02724</name>
</gene>
<dbReference type="GO" id="GO:0015074">
    <property type="term" value="P:DNA integration"/>
    <property type="evidence" value="ECO:0007669"/>
    <property type="project" value="InterPro"/>
</dbReference>
<evidence type="ECO:0000259" key="2">
    <source>
        <dbReference type="PROSITE" id="PS50994"/>
    </source>
</evidence>
<evidence type="ECO:0000256" key="1">
    <source>
        <dbReference type="ARBA" id="ARBA00002286"/>
    </source>
</evidence>
<dbReference type="InterPro" id="IPR050900">
    <property type="entry name" value="Transposase_IS3/IS150/IS904"/>
</dbReference>